<feature type="region of interest" description="Disordered" evidence="9">
    <location>
        <begin position="1"/>
        <end position="21"/>
    </location>
</feature>
<evidence type="ECO:0000256" key="7">
    <source>
        <dbReference type="ARBA" id="ARBA00023136"/>
    </source>
</evidence>
<evidence type="ECO:0000256" key="6">
    <source>
        <dbReference type="ARBA" id="ARBA00023065"/>
    </source>
</evidence>
<comment type="subcellular location">
    <subcellularLocation>
        <location evidence="1">Membrane</location>
        <topology evidence="1">Multi-pass membrane protein</topology>
    </subcellularLocation>
</comment>
<evidence type="ECO:0000256" key="2">
    <source>
        <dbReference type="ARBA" id="ARBA00007079"/>
    </source>
</evidence>
<dbReference type="GO" id="GO:0034220">
    <property type="term" value="P:monoatomic ion transmembrane transport"/>
    <property type="evidence" value="ECO:0007669"/>
    <property type="project" value="UniProtKB-KW"/>
</dbReference>
<dbReference type="GO" id="GO:0016020">
    <property type="term" value="C:membrane"/>
    <property type="evidence" value="ECO:0007669"/>
    <property type="project" value="UniProtKB-SubCell"/>
</dbReference>
<feature type="transmembrane region" description="Helical" evidence="10">
    <location>
        <begin position="84"/>
        <end position="104"/>
    </location>
</feature>
<comment type="caution">
    <text evidence="11">The sequence shown here is derived from an EMBL/GenBank/DDBJ whole genome shotgun (WGS) entry which is preliminary data.</text>
</comment>
<evidence type="ECO:0000256" key="3">
    <source>
        <dbReference type="ARBA" id="ARBA00022448"/>
    </source>
</evidence>
<evidence type="ECO:0000256" key="5">
    <source>
        <dbReference type="ARBA" id="ARBA00022989"/>
    </source>
</evidence>
<gene>
    <name evidence="11" type="ORF">NE237_033182</name>
</gene>
<evidence type="ECO:0000256" key="4">
    <source>
        <dbReference type="ARBA" id="ARBA00022692"/>
    </source>
</evidence>
<evidence type="ECO:0008006" key="13">
    <source>
        <dbReference type="Google" id="ProtNLM"/>
    </source>
</evidence>
<evidence type="ECO:0000256" key="8">
    <source>
        <dbReference type="ARBA" id="ARBA00023303"/>
    </source>
</evidence>
<keyword evidence="7 10" id="KW-0472">Membrane</keyword>
<protein>
    <recommendedName>
        <fullName evidence="13">Aluminum-activated malate transporter</fullName>
    </recommendedName>
</protein>
<keyword evidence="4 10" id="KW-0812">Transmembrane</keyword>
<name>A0A9Q0R3T4_9MAGN</name>
<keyword evidence="8" id="KW-0407">Ion channel</keyword>
<dbReference type="AlphaFoldDB" id="A0A9Q0R3T4"/>
<organism evidence="11 12">
    <name type="scientific">Protea cynaroides</name>
    <dbReference type="NCBI Taxonomy" id="273540"/>
    <lineage>
        <taxon>Eukaryota</taxon>
        <taxon>Viridiplantae</taxon>
        <taxon>Streptophyta</taxon>
        <taxon>Embryophyta</taxon>
        <taxon>Tracheophyta</taxon>
        <taxon>Spermatophyta</taxon>
        <taxon>Magnoliopsida</taxon>
        <taxon>Proteales</taxon>
        <taxon>Proteaceae</taxon>
        <taxon>Protea</taxon>
    </lineage>
</organism>
<reference evidence="11" key="1">
    <citation type="journal article" date="2023" name="Plant J.">
        <title>The genome of the king protea, Protea cynaroides.</title>
        <authorList>
            <person name="Chang J."/>
            <person name="Duong T.A."/>
            <person name="Schoeman C."/>
            <person name="Ma X."/>
            <person name="Roodt D."/>
            <person name="Barker N."/>
            <person name="Li Z."/>
            <person name="Van de Peer Y."/>
            <person name="Mizrachi E."/>
        </authorList>
    </citation>
    <scope>NUCLEOTIDE SEQUENCE</scope>
    <source>
        <tissue evidence="11">Young leaves</tissue>
    </source>
</reference>
<dbReference type="Pfam" id="PF11744">
    <property type="entry name" value="ALMT"/>
    <property type="match status" value="1"/>
</dbReference>
<keyword evidence="5 10" id="KW-1133">Transmembrane helix</keyword>
<keyword evidence="12" id="KW-1185">Reference proteome</keyword>
<proteinExistence type="inferred from homology"/>
<dbReference type="InterPro" id="IPR020966">
    <property type="entry name" value="ALMT"/>
</dbReference>
<evidence type="ECO:0000313" key="11">
    <source>
        <dbReference type="EMBL" id="KAJ4982345.1"/>
    </source>
</evidence>
<evidence type="ECO:0000256" key="9">
    <source>
        <dbReference type="SAM" id="MobiDB-lite"/>
    </source>
</evidence>
<feature type="transmembrane region" description="Helical" evidence="10">
    <location>
        <begin position="116"/>
        <end position="138"/>
    </location>
</feature>
<comment type="similarity">
    <text evidence="2">Belongs to the aromatic acid exporter (TC 2.A.85) family.</text>
</comment>
<evidence type="ECO:0000313" key="12">
    <source>
        <dbReference type="Proteomes" id="UP001141806"/>
    </source>
</evidence>
<sequence length="214" mass="24117">MPYLKPDNSHAQQQHETSIGRFNLGSRSKQRNCNITSWCSSSRSPSLSKSLWREMEAYNPGLSTFLAAATSTFSRFFPRIKQRYDYGAMIFILTFSLVSVSGYREDKVIEITYERLTTIITAGVVCVILSIFICPVWAGEDLHNMVTQNLEMIASFLEGFGGEYFRSPEDGDSHVISEGKKPFPMEYRSVLNSNATEQSLVSIEPLPLTEICVL</sequence>
<keyword evidence="6" id="KW-0406">Ion transport</keyword>
<dbReference type="Proteomes" id="UP001141806">
    <property type="component" value="Unassembled WGS sequence"/>
</dbReference>
<dbReference type="PANTHER" id="PTHR31086">
    <property type="entry name" value="ALUMINUM-ACTIVATED MALATE TRANSPORTER 10"/>
    <property type="match status" value="1"/>
</dbReference>
<evidence type="ECO:0000256" key="1">
    <source>
        <dbReference type="ARBA" id="ARBA00004141"/>
    </source>
</evidence>
<accession>A0A9Q0R3T4</accession>
<keyword evidence="3" id="KW-0813">Transport</keyword>
<dbReference type="GO" id="GO:0015743">
    <property type="term" value="P:malate transport"/>
    <property type="evidence" value="ECO:0007669"/>
    <property type="project" value="InterPro"/>
</dbReference>
<dbReference type="EMBL" id="JAMYWD010000001">
    <property type="protein sequence ID" value="KAJ4982345.1"/>
    <property type="molecule type" value="Genomic_DNA"/>
</dbReference>
<dbReference type="OrthoDB" id="68611at2759"/>
<evidence type="ECO:0000256" key="10">
    <source>
        <dbReference type="SAM" id="Phobius"/>
    </source>
</evidence>